<dbReference type="Proteomes" id="UP000030661">
    <property type="component" value="Unassembled WGS sequence"/>
</dbReference>
<evidence type="ECO:0008006" key="5">
    <source>
        <dbReference type="Google" id="ProtNLM"/>
    </source>
</evidence>
<feature type="domain" description="DUF434" evidence="1">
    <location>
        <begin position="25"/>
        <end position="78"/>
    </location>
</feature>
<dbReference type="PANTHER" id="PTHR42252">
    <property type="entry name" value="DUF5616 DOMAIN-CONTAINING PROTEIN"/>
    <property type="match status" value="1"/>
</dbReference>
<evidence type="ECO:0000313" key="4">
    <source>
        <dbReference type="Proteomes" id="UP000030661"/>
    </source>
</evidence>
<evidence type="ECO:0000259" key="2">
    <source>
        <dbReference type="Pfam" id="PF18481"/>
    </source>
</evidence>
<protein>
    <recommendedName>
        <fullName evidence="5">DUF434 domain-containing protein</fullName>
    </recommendedName>
</protein>
<evidence type="ECO:0000313" key="3">
    <source>
        <dbReference type="EMBL" id="GAK54837.1"/>
    </source>
</evidence>
<dbReference type="Pfam" id="PF18481">
    <property type="entry name" value="DUF5616"/>
    <property type="match status" value="1"/>
</dbReference>
<dbReference type="STRING" id="1499967.U27_01668"/>
<reference evidence="3" key="1">
    <citation type="journal article" date="2015" name="PeerJ">
        <title>First genomic representation of candidate bacterial phylum KSB3 points to enhanced environmental sensing as a trigger of wastewater bulking.</title>
        <authorList>
            <person name="Sekiguchi Y."/>
            <person name="Ohashi A."/>
            <person name="Parks D.H."/>
            <person name="Yamauchi T."/>
            <person name="Tyson G.W."/>
            <person name="Hugenholtz P."/>
        </authorList>
    </citation>
    <scope>NUCLEOTIDE SEQUENCE [LARGE SCALE GENOMIC DNA]</scope>
</reference>
<dbReference type="Pfam" id="PF04256">
    <property type="entry name" value="DUF434"/>
    <property type="match status" value="1"/>
</dbReference>
<dbReference type="InterPro" id="IPR007368">
    <property type="entry name" value="DUF434"/>
</dbReference>
<gene>
    <name evidence="3" type="ORF">U27_01668</name>
</gene>
<evidence type="ECO:0000259" key="1">
    <source>
        <dbReference type="Pfam" id="PF04256"/>
    </source>
</evidence>
<keyword evidence="4" id="KW-1185">Reference proteome</keyword>
<feature type="domain" description="DUF5616" evidence="2">
    <location>
        <begin position="85"/>
        <end position="222"/>
    </location>
</feature>
<dbReference type="EMBL" id="DF820463">
    <property type="protein sequence ID" value="GAK54837.1"/>
    <property type="molecule type" value="Genomic_DNA"/>
</dbReference>
<dbReference type="AlphaFoldDB" id="A0A0S6W5D3"/>
<dbReference type="eggNOG" id="COG2454">
    <property type="taxonomic scope" value="Bacteria"/>
</dbReference>
<accession>A0A0S6W5D3</accession>
<name>A0A0S6W5D3_VECG1</name>
<proteinExistence type="predicted"/>
<sequence>MPDTRQHRGAHPEDQRLFAPSQLPRLRTAVFEFSWLLTRGYAAVSALKLVGDRHKLNKRQRVALSRAGCSDQEYEHRQATCLPVQQIRDQEVLIDGFNLLITIEAALSGGIVLWCRDGCLRDLSSVHGSYRTVTETQQAFELIGAVLCNLKPQSVTWLFDAPISNSGRLAQRIRTEAAAHGWPWNAEVVLNPDTALIASEQIAISSDSHILDGAMRWVNFSAYLLTSCLPDAWVIDLKNL</sequence>
<dbReference type="InterPro" id="IPR041652">
    <property type="entry name" value="DUF5616"/>
</dbReference>
<dbReference type="HOGENOM" id="CLU_102155_0_0_0"/>
<organism evidence="3">
    <name type="scientific">Vecturithrix granuli</name>
    <dbReference type="NCBI Taxonomy" id="1499967"/>
    <lineage>
        <taxon>Bacteria</taxon>
        <taxon>Candidatus Moduliflexota</taxon>
        <taxon>Candidatus Vecturitrichia</taxon>
        <taxon>Candidatus Vecturitrichales</taxon>
        <taxon>Candidatus Vecturitrichaceae</taxon>
        <taxon>Candidatus Vecturithrix</taxon>
    </lineage>
</organism>
<dbReference type="PANTHER" id="PTHR42252:SF1">
    <property type="entry name" value="DUF434 DOMAIN-CONTAINING PROTEIN"/>
    <property type="match status" value="1"/>
</dbReference>